<proteinExistence type="predicted"/>
<evidence type="ECO:0000313" key="1">
    <source>
        <dbReference type="EMBL" id="CAA9372347.1"/>
    </source>
</evidence>
<accession>A0A6J4MYD3</accession>
<gene>
    <name evidence="1" type="ORF">AVDCRST_MAG89-4704</name>
</gene>
<dbReference type="EMBL" id="CADCTV010000990">
    <property type="protein sequence ID" value="CAA9372347.1"/>
    <property type="molecule type" value="Genomic_DNA"/>
</dbReference>
<reference evidence="1" key="1">
    <citation type="submission" date="2020-02" db="EMBL/GenBank/DDBJ databases">
        <authorList>
            <person name="Meier V. D."/>
        </authorList>
    </citation>
    <scope>NUCLEOTIDE SEQUENCE</scope>
    <source>
        <strain evidence="1">AVDCRST_MAG89</strain>
    </source>
</reference>
<protein>
    <submittedName>
        <fullName evidence="1">SbcD_Mre11</fullName>
    </submittedName>
</protein>
<dbReference type="AlphaFoldDB" id="A0A6J4MYD3"/>
<feature type="non-terminal residue" evidence="1">
    <location>
        <position position="1"/>
    </location>
</feature>
<name>A0A6J4MYD3_9BACT</name>
<organism evidence="1">
    <name type="scientific">uncultured Gemmatimonadota bacterium</name>
    <dbReference type="NCBI Taxonomy" id="203437"/>
    <lineage>
        <taxon>Bacteria</taxon>
        <taxon>Pseudomonadati</taxon>
        <taxon>Gemmatimonadota</taxon>
        <taxon>environmental samples</taxon>
    </lineage>
</organism>
<sequence>GAFRAAVEGIPAGVGGKIVRQVITDLDRQRVRELDHRRIREWKAEALHFHLDARPPEVRRVSASGAPLRRQTLDEQVENYLLRDWEPTSPLIQRDRLVALGKQYLQRTGKDA</sequence>